<organism evidence="1">
    <name type="scientific">marine sediment metagenome</name>
    <dbReference type="NCBI Taxonomy" id="412755"/>
    <lineage>
        <taxon>unclassified sequences</taxon>
        <taxon>metagenomes</taxon>
        <taxon>ecological metagenomes</taxon>
    </lineage>
</organism>
<evidence type="ECO:0000313" key="1">
    <source>
        <dbReference type="EMBL" id="GAJ04999.1"/>
    </source>
</evidence>
<proteinExistence type="predicted"/>
<reference evidence="1" key="1">
    <citation type="journal article" date="2014" name="Front. Microbiol.">
        <title>High frequency of phylogenetically diverse reductive dehalogenase-homologous genes in deep subseafloor sedimentary metagenomes.</title>
        <authorList>
            <person name="Kawai M."/>
            <person name="Futagami T."/>
            <person name="Toyoda A."/>
            <person name="Takaki Y."/>
            <person name="Nishi S."/>
            <person name="Hori S."/>
            <person name="Arai W."/>
            <person name="Tsubouchi T."/>
            <person name="Morono Y."/>
            <person name="Uchiyama I."/>
            <person name="Ito T."/>
            <person name="Fujiyama A."/>
            <person name="Inagaki F."/>
            <person name="Takami H."/>
        </authorList>
    </citation>
    <scope>NUCLEOTIDE SEQUENCE</scope>
    <source>
        <strain evidence="1">Expedition CK06-06</strain>
    </source>
</reference>
<feature type="non-terminal residue" evidence="1">
    <location>
        <position position="1"/>
    </location>
</feature>
<sequence length="147" mass="16973">GSGMKNHQRSISGNLNKNLTIIGDISSLHESDDSKLPEPICPFCGRKLIYYKQVWTCGHGCTKPALKPKERPKTKPELINTSEPLYPKIVYQLGTDSKEYVELKKKYDKLIEGFIKFIDHFEERYEGNKCGECLEYWKTIKEHYKGA</sequence>
<dbReference type="AlphaFoldDB" id="X1TIC9"/>
<protein>
    <submittedName>
        <fullName evidence="1">Uncharacterized protein</fullName>
    </submittedName>
</protein>
<comment type="caution">
    <text evidence="1">The sequence shown here is derived from an EMBL/GenBank/DDBJ whole genome shotgun (WGS) entry which is preliminary data.</text>
</comment>
<accession>X1TIC9</accession>
<dbReference type="EMBL" id="BARW01030354">
    <property type="protein sequence ID" value="GAJ04999.1"/>
    <property type="molecule type" value="Genomic_DNA"/>
</dbReference>
<name>X1TIC9_9ZZZZ</name>
<gene>
    <name evidence="1" type="ORF">S12H4_48549</name>
</gene>